<evidence type="ECO:0000313" key="16">
    <source>
        <dbReference type="Proteomes" id="UP000264753"/>
    </source>
</evidence>
<protein>
    <recommendedName>
        <fullName evidence="9">Membrane fusion protein (MFP) family protein</fullName>
    </recommendedName>
</protein>
<dbReference type="PANTHER" id="PTHR30386">
    <property type="entry name" value="MEMBRANE FUSION SUBUNIT OF EMRAB-TOLC MULTIDRUG EFFLUX PUMP"/>
    <property type="match status" value="1"/>
</dbReference>
<dbReference type="Proteomes" id="UP000264753">
    <property type="component" value="Unassembled WGS sequence"/>
</dbReference>
<proteinExistence type="inferred from homology"/>
<feature type="coiled-coil region" evidence="10">
    <location>
        <begin position="171"/>
        <end position="205"/>
    </location>
</feature>
<dbReference type="Proteomes" id="UP000264179">
    <property type="component" value="Unassembled WGS sequence"/>
</dbReference>
<evidence type="ECO:0000256" key="5">
    <source>
        <dbReference type="ARBA" id="ARBA00022519"/>
    </source>
</evidence>
<dbReference type="RefSeq" id="WP_276654849.1">
    <property type="nucleotide sequence ID" value="NZ_DOOG01000162.1"/>
</dbReference>
<feature type="domain" description="AprE-like long alpha-helical hairpin" evidence="11">
    <location>
        <begin position="110"/>
        <end position="300"/>
    </location>
</feature>
<keyword evidence="10" id="KW-0175">Coiled coil</keyword>
<keyword evidence="3 9" id="KW-0813">Transport</keyword>
<dbReference type="InterPro" id="IPR010129">
    <property type="entry name" value="T1SS_HlyD"/>
</dbReference>
<dbReference type="SUPFAM" id="SSF111369">
    <property type="entry name" value="HlyD-like secretion proteins"/>
    <property type="match status" value="1"/>
</dbReference>
<dbReference type="Gene3D" id="2.40.30.170">
    <property type="match status" value="1"/>
</dbReference>
<dbReference type="Pfam" id="PF26002">
    <property type="entry name" value="Beta-barrel_AprE"/>
    <property type="match status" value="1"/>
</dbReference>
<dbReference type="GO" id="GO:0015031">
    <property type="term" value="P:protein transport"/>
    <property type="evidence" value="ECO:0007669"/>
    <property type="project" value="InterPro"/>
</dbReference>
<organism evidence="13 16">
    <name type="scientific">Thalassospira lucentensis</name>
    <dbReference type="NCBI Taxonomy" id="168935"/>
    <lineage>
        <taxon>Bacteria</taxon>
        <taxon>Pseudomonadati</taxon>
        <taxon>Pseudomonadota</taxon>
        <taxon>Alphaproteobacteria</taxon>
        <taxon>Rhodospirillales</taxon>
        <taxon>Thalassospiraceae</taxon>
        <taxon>Thalassospira</taxon>
    </lineage>
</organism>
<evidence type="ECO:0000313" key="13">
    <source>
        <dbReference type="EMBL" id="HBV00148.1"/>
    </source>
</evidence>
<keyword evidence="5 9" id="KW-0997">Cell inner membrane</keyword>
<accession>A0A358HY85</accession>
<dbReference type="Pfam" id="PF25994">
    <property type="entry name" value="HH_AprE"/>
    <property type="match status" value="1"/>
</dbReference>
<dbReference type="EMBL" id="DPOP01000026">
    <property type="protein sequence ID" value="HCW66144.1"/>
    <property type="molecule type" value="Genomic_DNA"/>
</dbReference>
<evidence type="ECO:0000259" key="11">
    <source>
        <dbReference type="Pfam" id="PF25994"/>
    </source>
</evidence>
<evidence type="ECO:0000313" key="15">
    <source>
        <dbReference type="Proteomes" id="UP000264179"/>
    </source>
</evidence>
<comment type="caution">
    <text evidence="13">The sequence shown here is derived from an EMBL/GenBank/DDBJ whole genome shotgun (WGS) entry which is preliminary data.</text>
</comment>
<dbReference type="InterPro" id="IPR058781">
    <property type="entry name" value="HH_AprE-like"/>
</dbReference>
<dbReference type="Gene3D" id="1.10.287.470">
    <property type="entry name" value="Helix hairpin bin"/>
    <property type="match status" value="1"/>
</dbReference>
<comment type="similarity">
    <text evidence="2 9">Belongs to the membrane fusion protein (MFP) (TC 8.A.1) family.</text>
</comment>
<evidence type="ECO:0000256" key="3">
    <source>
        <dbReference type="ARBA" id="ARBA00022448"/>
    </source>
</evidence>
<feature type="transmembrane region" description="Helical" evidence="9">
    <location>
        <begin position="35"/>
        <end position="55"/>
    </location>
</feature>
<evidence type="ECO:0000256" key="4">
    <source>
        <dbReference type="ARBA" id="ARBA00022475"/>
    </source>
</evidence>
<sequence>MIGVSSVRAVSVSPSAAGRQQTGLSAAQLALRKHMFWGGGIVFALMAGLMVWLFLAQLSGAVVASGKMVVESNVKDVQHADGGIVGEIHVHNGDRVKAGDLLIRLDDTMARASLGIVESQLDAFQARRMRLVAERDVNDELSLSDAFKSRQQDAKLSELVSAENRLFAARRSSLEGEKQQLAQKLAQLSETIVGLTAQKSANEEERRHIVDELGGLEMLYAKQLVPITRVAALRRERASLDGTHGALTAQIAATHMQISETEMQILQLDRDRQTDVLSELTEIDQQLAELMQRQIALNDQLRRIDIRAPYDGTVYQMAVHTVGGVVAGGDRIMGIVPDRDELVIEAHVNPRDIEQVMPGQTAMMRFTAFNQRTTPELSGEVSRISAELDRDELTGESYYVVRVRIGSGEIDKLDGQELVPGMPVEIFLATGERSALSYLFKPLSDQFARAFRED</sequence>
<dbReference type="GO" id="GO:0005886">
    <property type="term" value="C:plasma membrane"/>
    <property type="evidence" value="ECO:0007669"/>
    <property type="project" value="UniProtKB-SubCell"/>
</dbReference>
<reference evidence="15 16" key="1">
    <citation type="journal article" date="2018" name="Nat. Biotechnol.">
        <title>A standardized bacterial taxonomy based on genome phylogeny substantially revises the tree of life.</title>
        <authorList>
            <person name="Parks D.H."/>
            <person name="Chuvochina M."/>
            <person name="Waite D.W."/>
            <person name="Rinke C."/>
            <person name="Skarshewski A."/>
            <person name="Chaumeil P.A."/>
            <person name="Hugenholtz P."/>
        </authorList>
    </citation>
    <scope>NUCLEOTIDE SEQUENCE [LARGE SCALE GENOMIC DNA]</scope>
    <source>
        <strain evidence="13">UBA8707</strain>
        <strain evidence="14">UBA9881</strain>
    </source>
</reference>
<feature type="domain" description="AprE-like beta-barrel" evidence="12">
    <location>
        <begin position="342"/>
        <end position="431"/>
    </location>
</feature>
<dbReference type="Gene3D" id="2.40.50.100">
    <property type="match status" value="1"/>
</dbReference>
<name>A0A358HY85_9PROT</name>
<dbReference type="EMBL" id="DOOG01000162">
    <property type="protein sequence ID" value="HBV00148.1"/>
    <property type="molecule type" value="Genomic_DNA"/>
</dbReference>
<dbReference type="AlphaFoldDB" id="A0A358HY85"/>
<evidence type="ECO:0000259" key="12">
    <source>
        <dbReference type="Pfam" id="PF26002"/>
    </source>
</evidence>
<evidence type="ECO:0000256" key="7">
    <source>
        <dbReference type="ARBA" id="ARBA00022989"/>
    </source>
</evidence>
<evidence type="ECO:0000256" key="9">
    <source>
        <dbReference type="RuleBase" id="RU365093"/>
    </source>
</evidence>
<keyword evidence="4 9" id="KW-1003">Cell membrane</keyword>
<dbReference type="PANTHER" id="PTHR30386:SF17">
    <property type="entry name" value="ALKALINE PROTEASE SECRETION PROTEIN APRE"/>
    <property type="match status" value="1"/>
</dbReference>
<dbReference type="NCBIfam" id="TIGR01843">
    <property type="entry name" value="type_I_hlyD"/>
    <property type="match status" value="1"/>
</dbReference>
<dbReference type="InterPro" id="IPR058982">
    <property type="entry name" value="Beta-barrel_AprE"/>
</dbReference>
<dbReference type="PRINTS" id="PR01490">
    <property type="entry name" value="RTXTOXIND"/>
</dbReference>
<evidence type="ECO:0000256" key="1">
    <source>
        <dbReference type="ARBA" id="ARBA00004377"/>
    </source>
</evidence>
<evidence type="ECO:0000313" key="14">
    <source>
        <dbReference type="EMBL" id="HCW66144.1"/>
    </source>
</evidence>
<dbReference type="InterPro" id="IPR050739">
    <property type="entry name" value="MFP"/>
</dbReference>
<keyword evidence="7 9" id="KW-1133">Transmembrane helix</keyword>
<evidence type="ECO:0000256" key="2">
    <source>
        <dbReference type="ARBA" id="ARBA00009477"/>
    </source>
</evidence>
<evidence type="ECO:0000256" key="6">
    <source>
        <dbReference type="ARBA" id="ARBA00022692"/>
    </source>
</evidence>
<gene>
    <name evidence="13" type="ORF">DEF21_19895</name>
    <name evidence="14" type="ORF">DHR80_02820</name>
</gene>
<keyword evidence="8 9" id="KW-0472">Membrane</keyword>
<evidence type="ECO:0000256" key="8">
    <source>
        <dbReference type="ARBA" id="ARBA00023136"/>
    </source>
</evidence>
<evidence type="ECO:0000256" key="10">
    <source>
        <dbReference type="SAM" id="Coils"/>
    </source>
</evidence>
<keyword evidence="6 9" id="KW-0812">Transmembrane</keyword>
<comment type="subcellular location">
    <subcellularLocation>
        <location evidence="1 9">Cell inner membrane</location>
        <topology evidence="1 9">Single-pass membrane protein</topology>
    </subcellularLocation>
</comment>